<dbReference type="PANTHER" id="PTHR46523:SF1">
    <property type="entry name" value="DCTP PYROPHOSPHATASE 1"/>
    <property type="match status" value="1"/>
</dbReference>
<dbReference type="RefSeq" id="WP_042902790.1">
    <property type="nucleotide sequence ID" value="NZ_CP066041.1"/>
</dbReference>
<dbReference type="PATRIC" id="fig|1303.44.peg.1312"/>
<sequence length="111" mass="13151">MKSTIDKINKFRDDRDWRKFHNEKDLAISISIEASELLELFQWKQSEEVTSKSLGRIKEELADVLIYSFMLADNLQLDVEKIIEDKLVDNNRKYPVKLSKGNNKKYTELEK</sequence>
<gene>
    <name evidence="1" type="ORF">SK143_1380</name>
</gene>
<comment type="caution">
    <text evidence="1">The sequence shown here is derived from an EMBL/GenBank/DDBJ whole genome shotgun (WGS) entry which is preliminary data.</text>
</comment>
<dbReference type="GO" id="GO:0009143">
    <property type="term" value="P:nucleoside triphosphate catabolic process"/>
    <property type="evidence" value="ECO:0007669"/>
    <property type="project" value="InterPro"/>
</dbReference>
<protein>
    <submittedName>
        <fullName evidence="1">Uncharacterized protein</fullName>
    </submittedName>
</protein>
<dbReference type="CDD" id="cd11537">
    <property type="entry name" value="NTP-PPase_RS21-C6_like"/>
    <property type="match status" value="1"/>
</dbReference>
<evidence type="ECO:0000313" key="1">
    <source>
        <dbReference type="EMBL" id="KEQ49438.1"/>
    </source>
</evidence>
<dbReference type="EMBL" id="JPGB01000006">
    <property type="protein sequence ID" value="KEQ49438.1"/>
    <property type="molecule type" value="Genomic_DNA"/>
</dbReference>
<evidence type="ECO:0000313" key="2">
    <source>
        <dbReference type="Proteomes" id="UP000028098"/>
    </source>
</evidence>
<dbReference type="GO" id="GO:0047429">
    <property type="term" value="F:nucleoside triphosphate diphosphatase activity"/>
    <property type="evidence" value="ECO:0007669"/>
    <property type="project" value="InterPro"/>
</dbReference>
<dbReference type="Proteomes" id="UP000028098">
    <property type="component" value="Unassembled WGS sequence"/>
</dbReference>
<dbReference type="PIRSF" id="PIRSF029826">
    <property type="entry name" value="UCP029826_pph"/>
    <property type="match status" value="1"/>
</dbReference>
<dbReference type="AlphaFoldDB" id="A0A081R2L5"/>
<proteinExistence type="predicted"/>
<dbReference type="SUPFAM" id="SSF101386">
    <property type="entry name" value="all-alpha NTP pyrophosphatases"/>
    <property type="match status" value="1"/>
</dbReference>
<dbReference type="Pfam" id="PF12643">
    <property type="entry name" value="MazG-like"/>
    <property type="match status" value="1"/>
</dbReference>
<accession>A0A081R2L5</accession>
<dbReference type="Gene3D" id="1.10.287.1080">
    <property type="entry name" value="MazG-like"/>
    <property type="match status" value="1"/>
</dbReference>
<dbReference type="InterPro" id="IPR052555">
    <property type="entry name" value="dCTP_Pyrophosphatase"/>
</dbReference>
<organism evidence="1 2">
    <name type="scientific">Streptococcus oralis</name>
    <dbReference type="NCBI Taxonomy" id="1303"/>
    <lineage>
        <taxon>Bacteria</taxon>
        <taxon>Bacillati</taxon>
        <taxon>Bacillota</taxon>
        <taxon>Bacilli</taxon>
        <taxon>Lactobacillales</taxon>
        <taxon>Streptococcaceae</taxon>
        <taxon>Streptococcus</taxon>
    </lineage>
</organism>
<dbReference type="PANTHER" id="PTHR46523">
    <property type="entry name" value="DCTP PYROPHOSPHATASE 1"/>
    <property type="match status" value="1"/>
</dbReference>
<reference evidence="1 2" key="1">
    <citation type="submission" date="2014-05" db="EMBL/GenBank/DDBJ databases">
        <authorList>
            <person name="Daugherty S.C."/>
            <person name="Tallon L.J."/>
            <person name="Sadzewicz L."/>
            <person name="Kilian M."/>
            <person name="Tettelin H."/>
        </authorList>
    </citation>
    <scope>NUCLEOTIDE SEQUENCE [LARGE SCALE GENOMIC DNA]</scope>
    <source>
        <strain evidence="1 2">SK143</strain>
    </source>
</reference>
<dbReference type="InterPro" id="IPR025984">
    <property type="entry name" value="DCTPP"/>
</dbReference>
<name>A0A081R2L5_STROR</name>